<organism evidence="1 2">
    <name type="scientific">Ohtaekwangia koreensis</name>
    <dbReference type="NCBI Taxonomy" id="688867"/>
    <lineage>
        <taxon>Bacteria</taxon>
        <taxon>Pseudomonadati</taxon>
        <taxon>Bacteroidota</taxon>
        <taxon>Cytophagia</taxon>
        <taxon>Cytophagales</taxon>
        <taxon>Fulvivirgaceae</taxon>
        <taxon>Ohtaekwangia</taxon>
    </lineage>
</organism>
<sequence length="260" mass="30575">MKTKKPNTLQQKLGFQDEDLKKPKHDDMMLWLDKNAESIFNDIFFKHLTDVDYNDLLKYAITKKDKVIEDRREIIKSLEKRIENAKDSKSPFDALTKEKEIQILEDLEREKSKVNYLESWTSFESLPPRPKVSIISKVWELPVTTHSNNPNSNSSKYTVGFLDMAIHFQIHHPYAGGFADERHGDKWLSDIKGKIEIDFQHQQSVVYVEAKTEIASLGELIRQIRHYKEYLPGSYYVLCPDDKYQNTLKEQNIGFIKYKE</sequence>
<evidence type="ECO:0000313" key="1">
    <source>
        <dbReference type="EMBL" id="SKC47464.1"/>
    </source>
</evidence>
<dbReference type="AlphaFoldDB" id="A0A1T5J7Z8"/>
<dbReference type="Proteomes" id="UP000190961">
    <property type="component" value="Unassembled WGS sequence"/>
</dbReference>
<evidence type="ECO:0000313" key="2">
    <source>
        <dbReference type="Proteomes" id="UP000190961"/>
    </source>
</evidence>
<gene>
    <name evidence="1" type="ORF">SAMN05660236_0852</name>
</gene>
<protein>
    <submittedName>
        <fullName evidence="1">Uncharacterized protein</fullName>
    </submittedName>
</protein>
<keyword evidence="2" id="KW-1185">Reference proteome</keyword>
<dbReference type="EMBL" id="FUZU01000001">
    <property type="protein sequence ID" value="SKC47464.1"/>
    <property type="molecule type" value="Genomic_DNA"/>
</dbReference>
<reference evidence="1 2" key="1">
    <citation type="submission" date="2017-02" db="EMBL/GenBank/DDBJ databases">
        <authorList>
            <person name="Peterson S.W."/>
        </authorList>
    </citation>
    <scope>NUCLEOTIDE SEQUENCE [LARGE SCALE GENOMIC DNA]</scope>
    <source>
        <strain evidence="1 2">DSM 25262</strain>
    </source>
</reference>
<accession>A0A1T5J7Z8</accession>
<proteinExistence type="predicted"/>
<name>A0A1T5J7Z8_9BACT</name>
<dbReference type="RefSeq" id="WP_079685443.1">
    <property type="nucleotide sequence ID" value="NZ_FUZU01000001.1"/>
</dbReference>
<dbReference type="STRING" id="688867.SAMN05660236_0852"/>
<dbReference type="OrthoDB" id="982144at2"/>